<dbReference type="EMBL" id="JAADYS010000921">
    <property type="protein sequence ID" value="KAF4466154.1"/>
    <property type="molecule type" value="Genomic_DNA"/>
</dbReference>
<dbReference type="InterPro" id="IPR050228">
    <property type="entry name" value="Carboxylesterase_BioH"/>
</dbReference>
<accession>A0A8H4P8B8</accession>
<proteinExistence type="predicted"/>
<evidence type="ECO:0000313" key="3">
    <source>
        <dbReference type="EMBL" id="KAF4466154.1"/>
    </source>
</evidence>
<protein>
    <submittedName>
        <fullName evidence="3">Dihydrolipoyllysine-residue acetyltransferase component of acetoin cleaving system</fullName>
    </submittedName>
</protein>
<comment type="caution">
    <text evidence="3">The sequence shown here is derived from an EMBL/GenBank/DDBJ whole genome shotgun (WGS) entry which is preliminary data.</text>
</comment>
<dbReference type="PANTHER" id="PTHR43194:SF2">
    <property type="entry name" value="PEROXISOMAL MEMBRANE PROTEIN LPX1"/>
    <property type="match status" value="1"/>
</dbReference>
<feature type="domain" description="AB hydrolase-1" evidence="2">
    <location>
        <begin position="74"/>
        <end position="189"/>
    </location>
</feature>
<name>A0A8H4P8B8_9HYPO</name>
<keyword evidence="4" id="KW-1185">Reference proteome</keyword>
<feature type="compositionally biased region" description="Pro residues" evidence="1">
    <location>
        <begin position="13"/>
        <end position="22"/>
    </location>
</feature>
<dbReference type="AlphaFoldDB" id="A0A8H4P8B8"/>
<dbReference type="SUPFAM" id="SSF53474">
    <property type="entry name" value="alpha/beta-Hydrolases"/>
    <property type="match status" value="1"/>
</dbReference>
<evidence type="ECO:0000259" key="2">
    <source>
        <dbReference type="Pfam" id="PF00561"/>
    </source>
</evidence>
<dbReference type="Proteomes" id="UP000554235">
    <property type="component" value="Unassembled WGS sequence"/>
</dbReference>
<organism evidence="3 4">
    <name type="scientific">Fusarium albosuccineum</name>
    <dbReference type="NCBI Taxonomy" id="1237068"/>
    <lineage>
        <taxon>Eukaryota</taxon>
        <taxon>Fungi</taxon>
        <taxon>Dikarya</taxon>
        <taxon>Ascomycota</taxon>
        <taxon>Pezizomycotina</taxon>
        <taxon>Sordariomycetes</taxon>
        <taxon>Hypocreomycetidae</taxon>
        <taxon>Hypocreales</taxon>
        <taxon>Nectriaceae</taxon>
        <taxon>Fusarium</taxon>
        <taxon>Fusarium decemcellulare species complex</taxon>
    </lineage>
</organism>
<dbReference type="Pfam" id="PF00561">
    <property type="entry name" value="Abhydrolase_1"/>
    <property type="match status" value="1"/>
</dbReference>
<sequence>MPQDVADFVIPRPGGPETPPQKPIAGPDEAAFVKAFGQLLPPAKFLNTVTGKAAYYELPPSAPSQNSDPPHRVLFLHGVQTPALGMLPLARALHVSHPHAHIVLVDLWGHGITETPIAPHDANLFLGLVDALLDELNWPSAHLVGYSFGGNLTARYVALRPSRVQSFVLVAPAGLFRLSNFSTEDQAQFGGDDQVAAWKWVLNFLEGGDLVVPADWKERAEKGEVVAEAVKEWQMREHLGHTATVTAIFRDAGVMDSHAEFLEASQSGIPSIAILGESDEVCNEQQLKEQGFGNVVTISNVGHAVVRARASEVAALVGDFWSKIGKANTA</sequence>
<dbReference type="GO" id="GO:0016740">
    <property type="term" value="F:transferase activity"/>
    <property type="evidence" value="ECO:0007669"/>
    <property type="project" value="UniProtKB-KW"/>
</dbReference>
<gene>
    <name evidence="3" type="ORF">FALBO_6987</name>
</gene>
<dbReference type="OrthoDB" id="408373at2759"/>
<keyword evidence="3" id="KW-0808">Transferase</keyword>
<reference evidence="3 4" key="1">
    <citation type="submission" date="2020-01" db="EMBL/GenBank/DDBJ databases">
        <title>Identification and distribution of gene clusters putatively required for synthesis of sphingolipid metabolism inhibitors in phylogenetically diverse species of the filamentous fungus Fusarium.</title>
        <authorList>
            <person name="Kim H.-S."/>
            <person name="Busman M."/>
            <person name="Brown D.W."/>
            <person name="Divon H."/>
            <person name="Uhlig S."/>
            <person name="Proctor R.H."/>
        </authorList>
    </citation>
    <scope>NUCLEOTIDE SEQUENCE [LARGE SCALE GENOMIC DNA]</scope>
    <source>
        <strain evidence="3 4">NRRL 20459</strain>
    </source>
</reference>
<dbReference type="InterPro" id="IPR029058">
    <property type="entry name" value="AB_hydrolase_fold"/>
</dbReference>
<feature type="region of interest" description="Disordered" evidence="1">
    <location>
        <begin position="1"/>
        <end position="26"/>
    </location>
</feature>
<evidence type="ECO:0000256" key="1">
    <source>
        <dbReference type="SAM" id="MobiDB-lite"/>
    </source>
</evidence>
<evidence type="ECO:0000313" key="4">
    <source>
        <dbReference type="Proteomes" id="UP000554235"/>
    </source>
</evidence>
<dbReference type="PANTHER" id="PTHR43194">
    <property type="entry name" value="HYDROLASE ALPHA/BETA FOLD FAMILY"/>
    <property type="match status" value="1"/>
</dbReference>
<dbReference type="PRINTS" id="PR00111">
    <property type="entry name" value="ABHYDROLASE"/>
</dbReference>
<dbReference type="Gene3D" id="3.40.50.1820">
    <property type="entry name" value="alpha/beta hydrolase"/>
    <property type="match status" value="1"/>
</dbReference>
<dbReference type="InterPro" id="IPR000073">
    <property type="entry name" value="AB_hydrolase_1"/>
</dbReference>